<organism evidence="2 3">
    <name type="scientific">Eumeta variegata</name>
    <name type="common">Bagworm moth</name>
    <name type="synonym">Eumeta japonica</name>
    <dbReference type="NCBI Taxonomy" id="151549"/>
    <lineage>
        <taxon>Eukaryota</taxon>
        <taxon>Metazoa</taxon>
        <taxon>Ecdysozoa</taxon>
        <taxon>Arthropoda</taxon>
        <taxon>Hexapoda</taxon>
        <taxon>Insecta</taxon>
        <taxon>Pterygota</taxon>
        <taxon>Neoptera</taxon>
        <taxon>Endopterygota</taxon>
        <taxon>Lepidoptera</taxon>
        <taxon>Glossata</taxon>
        <taxon>Ditrysia</taxon>
        <taxon>Tineoidea</taxon>
        <taxon>Psychidae</taxon>
        <taxon>Oiketicinae</taxon>
        <taxon>Eumeta</taxon>
    </lineage>
</organism>
<gene>
    <name evidence="2" type="ORF">EVAR_76869_1</name>
</gene>
<sequence length="165" mass="18022">MCSESEVTGADDRLGKEIRDGGQATLLTASNIEHLESSTTRSIRSFAYLCACSIAYTIKVYSIPFLPLIPVVVPLVVSLALIYRHEGLVNRAVNVPSLKYSGEGAPRAARDCCSGGLWRNRVAADLECLVENDLFGRRRPRRRVPAARRPAPPCLVGRSWSVSPP</sequence>
<dbReference type="AlphaFoldDB" id="A0A4C1SHG5"/>
<keyword evidence="1" id="KW-1133">Transmembrane helix</keyword>
<accession>A0A4C1SHG5</accession>
<keyword evidence="1" id="KW-0472">Membrane</keyword>
<evidence type="ECO:0000313" key="3">
    <source>
        <dbReference type="Proteomes" id="UP000299102"/>
    </source>
</evidence>
<feature type="transmembrane region" description="Helical" evidence="1">
    <location>
        <begin position="65"/>
        <end position="83"/>
    </location>
</feature>
<comment type="caution">
    <text evidence="2">The sequence shown here is derived from an EMBL/GenBank/DDBJ whole genome shotgun (WGS) entry which is preliminary data.</text>
</comment>
<dbReference type="EMBL" id="BGZK01000006">
    <property type="protein sequence ID" value="GBP00570.1"/>
    <property type="molecule type" value="Genomic_DNA"/>
</dbReference>
<keyword evidence="1" id="KW-0812">Transmembrane</keyword>
<dbReference type="Proteomes" id="UP000299102">
    <property type="component" value="Unassembled WGS sequence"/>
</dbReference>
<proteinExistence type="predicted"/>
<evidence type="ECO:0000313" key="2">
    <source>
        <dbReference type="EMBL" id="GBP00570.1"/>
    </source>
</evidence>
<keyword evidence="3" id="KW-1185">Reference proteome</keyword>
<protein>
    <submittedName>
        <fullName evidence="2">Uncharacterized protein</fullName>
    </submittedName>
</protein>
<evidence type="ECO:0000256" key="1">
    <source>
        <dbReference type="SAM" id="Phobius"/>
    </source>
</evidence>
<reference evidence="2 3" key="1">
    <citation type="journal article" date="2019" name="Commun. Biol.">
        <title>The bagworm genome reveals a unique fibroin gene that provides high tensile strength.</title>
        <authorList>
            <person name="Kono N."/>
            <person name="Nakamura H."/>
            <person name="Ohtoshi R."/>
            <person name="Tomita M."/>
            <person name="Numata K."/>
            <person name="Arakawa K."/>
        </authorList>
    </citation>
    <scope>NUCLEOTIDE SEQUENCE [LARGE SCALE GENOMIC DNA]</scope>
</reference>
<name>A0A4C1SHG5_EUMVA</name>